<organism evidence="8 9">
    <name type="scientific">Allosphingosinicella humi</name>
    <dbReference type="NCBI Taxonomy" id="2068657"/>
    <lineage>
        <taxon>Bacteria</taxon>
        <taxon>Pseudomonadati</taxon>
        <taxon>Pseudomonadota</taxon>
        <taxon>Alphaproteobacteria</taxon>
        <taxon>Sphingomonadales</taxon>
        <taxon>Sphingomonadaceae</taxon>
        <taxon>Allosphingosinicella</taxon>
    </lineage>
</organism>
<keyword evidence="5" id="KW-0732">Signal</keyword>
<dbReference type="RefSeq" id="WP_109269672.1">
    <property type="nucleotide sequence ID" value="NZ_QFFF01000001.1"/>
</dbReference>
<dbReference type="SUPFAM" id="SSF56935">
    <property type="entry name" value="Porins"/>
    <property type="match status" value="1"/>
</dbReference>
<keyword evidence="2 4" id="KW-0472">Membrane</keyword>
<keyword evidence="4" id="KW-0798">TonB box</keyword>
<comment type="caution">
    <text evidence="8">The sequence shown here is derived from an EMBL/GenBank/DDBJ whole genome shotgun (WGS) entry which is preliminary data.</text>
</comment>
<evidence type="ECO:0000256" key="5">
    <source>
        <dbReference type="SAM" id="SignalP"/>
    </source>
</evidence>
<dbReference type="InterPro" id="IPR000531">
    <property type="entry name" value="Beta-barrel_TonB"/>
</dbReference>
<dbReference type="Gene3D" id="2.40.170.20">
    <property type="entry name" value="TonB-dependent receptor, beta-barrel domain"/>
    <property type="match status" value="1"/>
</dbReference>
<dbReference type="InterPro" id="IPR037066">
    <property type="entry name" value="Plug_dom_sf"/>
</dbReference>
<evidence type="ECO:0000313" key="8">
    <source>
        <dbReference type="EMBL" id="PWG01532.1"/>
    </source>
</evidence>
<protein>
    <submittedName>
        <fullName evidence="8">TonB-dependent receptor</fullName>
    </submittedName>
</protein>
<dbReference type="InterPro" id="IPR012910">
    <property type="entry name" value="Plug_dom"/>
</dbReference>
<sequence length="901" mass="98246">MRNIAAFGSLLLLSTALIAPAALAQTVDAAPEPAAEVPPVEPVEEEIEISGPGAPAAAADIVVVGRNIPNAIRRTPEVISVLSTADIARTGEGDIAGALKRITGLSVVGGRFVYVRGLGERYSLALLNGSPLPSPEPLRRVVPLDIFPTDVIASSVVQKSYSVNYPGEFGGGVVNLTTKSMPDEAFLTIGGSLGFDTETTGELGYTYYGGDTDWTGFDDGTRDIPAGLAAAMDSGNLIVIGPNFSEEQVKGFTASLVNAPTTLIQRNNDIPINGSLNVSAGKSWDIGSSRFGVIAAAGWDNKWQTKGGLQQLAGGIAIGDDGSEILKPDQDFRFLSTENRIVVNGLLGLGLEFGEHALRWTNLYIRDTIKEARIQTGTDQINVGDDLLNIGNTAWFERQLIDTQLVGEFDWDPVSLDIRGTYANSQRESPYERTISYRFNNVANDFVNDLRSNGEYARIAFSDLSDNVYSGSADLAYELPTTRAITASAGLSYFKNDRSAERREFRYTPLDALPFLVTQQRPDYLLSDYNVHTWDIVLTDVSSAAGVAAYEADLEVFGAYAQVEAELVPTLRLQAGVRFEDGKQSVTPIDLFGLGGANVVPTEVENSYWLPAATLTWNFAEDMQFRLHASKTIARPQFRELAPQQYLDTETDRTFFGNQFLTDSELFNAEARYEYYFGPDQRVSLAGFYKKIDRPIEAVAFEQGGTFFTTFANAPEATLVGGEIEVQKYVPLDMVSSSDFFAARRLVLIGNYTFTDSDIKVGPNDTTIPIGSGGMPVQATNLFADGSRLTGQSRHLANLQIGLENQDRLSQQTLMLTYASRRVTNRGPSGQPDLIEEPGFRLDFVAREGIRLLGADMELKFEARNLLGENYEEYQTLNGSRIDTNSYDLGRVFSLGLGMTF</sequence>
<evidence type="ECO:0000256" key="1">
    <source>
        <dbReference type="ARBA" id="ARBA00004442"/>
    </source>
</evidence>
<dbReference type="Pfam" id="PF00593">
    <property type="entry name" value="TonB_dep_Rec_b-barrel"/>
    <property type="match status" value="1"/>
</dbReference>
<feature type="domain" description="TonB-dependent receptor plug" evidence="7">
    <location>
        <begin position="72"/>
        <end position="173"/>
    </location>
</feature>
<feature type="chain" id="PRO_5015781359" evidence="5">
    <location>
        <begin position="25"/>
        <end position="901"/>
    </location>
</feature>
<name>A0A2U2IZK8_9SPHN</name>
<dbReference type="AlphaFoldDB" id="A0A2U2IZK8"/>
<keyword evidence="3" id="KW-0998">Cell outer membrane</keyword>
<gene>
    <name evidence="8" type="ORF">DF286_00600</name>
</gene>
<comment type="subcellular location">
    <subcellularLocation>
        <location evidence="1 4">Cell outer membrane</location>
    </subcellularLocation>
</comment>
<keyword evidence="9" id="KW-1185">Reference proteome</keyword>
<accession>A0A2U2IZK8</accession>
<dbReference type="Proteomes" id="UP000245916">
    <property type="component" value="Unassembled WGS sequence"/>
</dbReference>
<dbReference type="EMBL" id="QFFF01000001">
    <property type="protein sequence ID" value="PWG01532.1"/>
    <property type="molecule type" value="Genomic_DNA"/>
</dbReference>
<dbReference type="Pfam" id="PF07715">
    <property type="entry name" value="Plug"/>
    <property type="match status" value="1"/>
</dbReference>
<dbReference type="PANTHER" id="PTHR40980:SF5">
    <property type="entry name" value="TONB-DEPENDENT RECEPTOR"/>
    <property type="match status" value="1"/>
</dbReference>
<evidence type="ECO:0000256" key="3">
    <source>
        <dbReference type="ARBA" id="ARBA00023237"/>
    </source>
</evidence>
<keyword evidence="8" id="KW-0675">Receptor</keyword>
<reference evidence="8 9" key="1">
    <citation type="submission" date="2018-05" db="EMBL/GenBank/DDBJ databases">
        <title>Genome of Sphingosinicella humi QZX222.</title>
        <authorList>
            <person name="Qiao Z."/>
            <person name="Wang G."/>
        </authorList>
    </citation>
    <scope>NUCLEOTIDE SEQUENCE [LARGE SCALE GENOMIC DNA]</scope>
    <source>
        <strain evidence="8 9">QZX222</strain>
    </source>
</reference>
<evidence type="ECO:0000313" key="9">
    <source>
        <dbReference type="Proteomes" id="UP000245916"/>
    </source>
</evidence>
<evidence type="ECO:0000259" key="7">
    <source>
        <dbReference type="Pfam" id="PF07715"/>
    </source>
</evidence>
<dbReference type="InterPro" id="IPR036942">
    <property type="entry name" value="Beta-barrel_TonB_sf"/>
</dbReference>
<evidence type="ECO:0000259" key="6">
    <source>
        <dbReference type="Pfam" id="PF00593"/>
    </source>
</evidence>
<comment type="similarity">
    <text evidence="4">Belongs to the TonB-dependent receptor family.</text>
</comment>
<evidence type="ECO:0000256" key="4">
    <source>
        <dbReference type="RuleBase" id="RU003357"/>
    </source>
</evidence>
<feature type="signal peptide" evidence="5">
    <location>
        <begin position="1"/>
        <end position="24"/>
    </location>
</feature>
<dbReference type="PANTHER" id="PTHR40980">
    <property type="entry name" value="PLUG DOMAIN-CONTAINING PROTEIN"/>
    <property type="match status" value="1"/>
</dbReference>
<evidence type="ECO:0000256" key="2">
    <source>
        <dbReference type="ARBA" id="ARBA00023136"/>
    </source>
</evidence>
<dbReference type="GO" id="GO:0009279">
    <property type="term" value="C:cell outer membrane"/>
    <property type="evidence" value="ECO:0007669"/>
    <property type="project" value="UniProtKB-SubCell"/>
</dbReference>
<feature type="domain" description="TonB-dependent receptor-like beta-barrel" evidence="6">
    <location>
        <begin position="412"/>
        <end position="846"/>
    </location>
</feature>
<dbReference type="OrthoDB" id="9768470at2"/>
<proteinExistence type="inferred from homology"/>
<dbReference type="Gene3D" id="2.170.130.10">
    <property type="entry name" value="TonB-dependent receptor, plug domain"/>
    <property type="match status" value="1"/>
</dbReference>